<dbReference type="Pfam" id="PF02916">
    <property type="entry name" value="DNA_PPF"/>
    <property type="match status" value="1"/>
</dbReference>
<name>A0ABV2FG71_9STRE</name>
<evidence type="ECO:0000259" key="4">
    <source>
        <dbReference type="Pfam" id="PF03816"/>
    </source>
</evidence>
<evidence type="ECO:0000256" key="1">
    <source>
        <dbReference type="ARBA" id="ARBA00006068"/>
    </source>
</evidence>
<sequence length="488" mass="53260">MSRHRGSKHRRKSHKGRLGIYLGFVIIYALTAAFFLFNAYKHHFLVLKGLSLLIPAAIIGVFLLGLLFLIWRKTRWLSGLLLLLGTVALGLGLYFQKTTETVSVKLNRSAAISETVMSVVVPADSEISELSQVSTVLAATDSDATNIERLLAQAKSEKSVDLITKPVASYQDAYEKLLAGEEKAMVLNSAYGGLLETVYPDYESKLKTLYTYTVRKEVPKEEAATKPISQSDSFNIYISGIDTYGPITSVSRSDVNIIMTVNRTTNQIVLTTTPRDSYVPIAGGGNNQYDKLTHSGIYGIDSSIATLENLYDIDINYYARINFTSFLNLIDVLGGIEVYNDQAFSNGSGDYPVGNITLNSQQALGFVRERYGLSDGDRDRGRNHNKVISAIINKLTSVGALTNFNGILNGVGDSVQTNMPLATMMALVNDQLATGKKYTIVSQSLEGTGSTGQLPSYAMPNASLYMMSIDEASLAKVKSTIHQTLEGK</sequence>
<evidence type="ECO:0000256" key="2">
    <source>
        <dbReference type="SAM" id="Phobius"/>
    </source>
</evidence>
<evidence type="ECO:0000259" key="3">
    <source>
        <dbReference type="Pfam" id="PF02916"/>
    </source>
</evidence>
<dbReference type="Proteomes" id="UP001549122">
    <property type="component" value="Unassembled WGS sequence"/>
</dbReference>
<feature type="transmembrane region" description="Helical" evidence="2">
    <location>
        <begin position="76"/>
        <end position="95"/>
    </location>
</feature>
<proteinExistence type="inferred from homology"/>
<dbReference type="PANTHER" id="PTHR33392:SF6">
    <property type="entry name" value="POLYISOPRENYL-TEICHOIC ACID--PEPTIDOGLYCAN TEICHOIC ACID TRANSFERASE TAGU"/>
    <property type="match status" value="1"/>
</dbReference>
<organism evidence="5 6">
    <name type="scientific">Streptococcus rupicaprae</name>
    <dbReference type="NCBI Taxonomy" id="759619"/>
    <lineage>
        <taxon>Bacteria</taxon>
        <taxon>Bacillati</taxon>
        <taxon>Bacillota</taxon>
        <taxon>Bacilli</taxon>
        <taxon>Lactobacillales</taxon>
        <taxon>Streptococcaceae</taxon>
        <taxon>Streptococcus</taxon>
    </lineage>
</organism>
<dbReference type="Gene3D" id="3.40.630.190">
    <property type="entry name" value="LCP protein"/>
    <property type="match status" value="1"/>
</dbReference>
<dbReference type="RefSeq" id="WP_354364374.1">
    <property type="nucleotide sequence ID" value="NZ_JBEPLO010000005.1"/>
</dbReference>
<comment type="similarity">
    <text evidence="1">Belongs to the LytR/CpsA/Psr (LCP) family.</text>
</comment>
<dbReference type="InterPro" id="IPR004474">
    <property type="entry name" value="LytR_CpsA_psr"/>
</dbReference>
<keyword evidence="2" id="KW-0812">Transmembrane</keyword>
<comment type="caution">
    <text evidence="5">The sequence shown here is derived from an EMBL/GenBank/DDBJ whole genome shotgun (WGS) entry which is preliminary data.</text>
</comment>
<feature type="transmembrane region" description="Helical" evidence="2">
    <location>
        <begin position="20"/>
        <end position="40"/>
    </location>
</feature>
<keyword evidence="6" id="KW-1185">Reference proteome</keyword>
<protein>
    <submittedName>
        <fullName evidence="5">LCP family protein required for cell wall assembly</fullName>
    </submittedName>
</protein>
<feature type="transmembrane region" description="Helical" evidence="2">
    <location>
        <begin position="52"/>
        <end position="71"/>
    </location>
</feature>
<dbReference type="Pfam" id="PF03816">
    <property type="entry name" value="LytR_cpsA_psr"/>
    <property type="match status" value="1"/>
</dbReference>
<dbReference type="EMBL" id="JBEPLO010000005">
    <property type="protein sequence ID" value="MET3557553.1"/>
    <property type="molecule type" value="Genomic_DNA"/>
</dbReference>
<dbReference type="PANTHER" id="PTHR33392">
    <property type="entry name" value="POLYISOPRENYL-TEICHOIC ACID--PEPTIDOGLYCAN TEICHOIC ACID TRANSFERASE TAGU"/>
    <property type="match status" value="1"/>
</dbReference>
<reference evidence="5 6" key="1">
    <citation type="submission" date="2024-06" db="EMBL/GenBank/DDBJ databases">
        <title>Genomic Encyclopedia of Type Strains, Phase IV (KMG-IV): sequencing the most valuable type-strain genomes for metagenomic binning, comparative biology and taxonomic classification.</title>
        <authorList>
            <person name="Goeker M."/>
        </authorList>
    </citation>
    <scope>NUCLEOTIDE SEQUENCE [LARGE SCALE GENOMIC DNA]</scope>
    <source>
        <strain evidence="5 6">DSM 28303</strain>
    </source>
</reference>
<dbReference type="Gene3D" id="3.40.190.10">
    <property type="entry name" value="Periplasmic binding protein-like II"/>
    <property type="match status" value="1"/>
</dbReference>
<dbReference type="InterPro" id="IPR050922">
    <property type="entry name" value="LytR/CpsA/Psr_CW_biosynth"/>
</dbReference>
<evidence type="ECO:0000313" key="5">
    <source>
        <dbReference type="EMBL" id="MET3557553.1"/>
    </source>
</evidence>
<gene>
    <name evidence="5" type="ORF">ABID29_000663</name>
</gene>
<accession>A0ABV2FG71</accession>
<dbReference type="NCBIfam" id="TIGR00350">
    <property type="entry name" value="lytR_cpsA_psr"/>
    <property type="match status" value="1"/>
</dbReference>
<feature type="domain" description="Cell envelope-related transcriptional attenuator" evidence="4">
    <location>
        <begin position="252"/>
        <end position="396"/>
    </location>
</feature>
<keyword evidence="2" id="KW-0472">Membrane</keyword>
<evidence type="ECO:0000313" key="6">
    <source>
        <dbReference type="Proteomes" id="UP001549122"/>
    </source>
</evidence>
<feature type="domain" description="DNA polymerase processivity factor" evidence="3">
    <location>
        <begin position="93"/>
        <end position="187"/>
    </location>
</feature>
<keyword evidence="2" id="KW-1133">Transmembrane helix</keyword>
<dbReference type="InterPro" id="IPR004190">
    <property type="entry name" value="DNA_pol_proc_fac"/>
</dbReference>